<dbReference type="PANTHER" id="PTHR34823">
    <property type="entry name" value="GLCNAC-BINDING PROTEIN A"/>
    <property type="match status" value="1"/>
</dbReference>
<accession>A0A8J3YB97</accession>
<evidence type="ECO:0000256" key="2">
    <source>
        <dbReference type="SAM" id="SignalP"/>
    </source>
</evidence>
<gene>
    <name evidence="4" type="primary">cpbD_3</name>
    <name evidence="4" type="ORF">Sya03_47250</name>
</gene>
<keyword evidence="1 2" id="KW-0732">Signal</keyword>
<dbReference type="AlphaFoldDB" id="A0A8J3YB97"/>
<feature type="chain" id="PRO_5035152175" evidence="2">
    <location>
        <begin position="31"/>
        <end position="171"/>
    </location>
</feature>
<dbReference type="EMBL" id="BOOY01000033">
    <property type="protein sequence ID" value="GIJ05373.1"/>
    <property type="molecule type" value="Genomic_DNA"/>
</dbReference>
<name>A0A8J3YB97_9ACTN</name>
<dbReference type="InterPro" id="IPR014756">
    <property type="entry name" value="Ig_E-set"/>
</dbReference>
<protein>
    <submittedName>
        <fullName evidence="4">Chitin-binding protein</fullName>
    </submittedName>
</protein>
<evidence type="ECO:0000259" key="3">
    <source>
        <dbReference type="Pfam" id="PF03067"/>
    </source>
</evidence>
<organism evidence="4 5">
    <name type="scientific">Spirilliplanes yamanashiensis</name>
    <dbReference type="NCBI Taxonomy" id="42233"/>
    <lineage>
        <taxon>Bacteria</taxon>
        <taxon>Bacillati</taxon>
        <taxon>Actinomycetota</taxon>
        <taxon>Actinomycetes</taxon>
        <taxon>Micromonosporales</taxon>
        <taxon>Micromonosporaceae</taxon>
        <taxon>Spirilliplanes</taxon>
    </lineage>
</organism>
<dbReference type="CDD" id="cd21177">
    <property type="entry name" value="LPMO_AA10"/>
    <property type="match status" value="1"/>
</dbReference>
<reference evidence="4" key="1">
    <citation type="submission" date="2021-01" db="EMBL/GenBank/DDBJ databases">
        <title>Whole genome shotgun sequence of Spirilliplanes yamanashiensis NBRC 15828.</title>
        <authorList>
            <person name="Komaki H."/>
            <person name="Tamura T."/>
        </authorList>
    </citation>
    <scope>NUCLEOTIDE SEQUENCE</scope>
    <source>
        <strain evidence="4">NBRC 15828</strain>
    </source>
</reference>
<keyword evidence="5" id="KW-1185">Reference proteome</keyword>
<proteinExistence type="predicted"/>
<evidence type="ECO:0000313" key="5">
    <source>
        <dbReference type="Proteomes" id="UP000652013"/>
    </source>
</evidence>
<dbReference type="InterPro" id="IPR051024">
    <property type="entry name" value="GlcNAc_Chitin_IntDeg"/>
</dbReference>
<dbReference type="SUPFAM" id="SSF81296">
    <property type="entry name" value="E set domains"/>
    <property type="match status" value="1"/>
</dbReference>
<evidence type="ECO:0000256" key="1">
    <source>
        <dbReference type="ARBA" id="ARBA00022729"/>
    </source>
</evidence>
<evidence type="ECO:0000313" key="4">
    <source>
        <dbReference type="EMBL" id="GIJ05373.1"/>
    </source>
</evidence>
<dbReference type="Pfam" id="PF03067">
    <property type="entry name" value="LPMO_10"/>
    <property type="match status" value="1"/>
</dbReference>
<comment type="caution">
    <text evidence="4">The sequence shown here is derived from an EMBL/GenBank/DDBJ whole genome shotgun (WGS) entry which is preliminary data.</text>
</comment>
<sequence>MKTRKIVLYPLACAAAVAASSLVAVSPAGAHGYVSSPPSRQAQCAQGAVACGDVTYEPQSVEAAKGSTECNGGAERFAELNDDGKGWPRTSVGTSTEFSWTLTARHSTATWEYFVGDDLVASFDGGGAQPGATVTHTVDLSGYTGDQTVLARWNVADTAMAFYACVDLRVG</sequence>
<feature type="signal peptide" evidence="2">
    <location>
        <begin position="1"/>
        <end position="30"/>
    </location>
</feature>
<dbReference type="PANTHER" id="PTHR34823:SF1">
    <property type="entry name" value="CHITIN-BINDING TYPE-4 DOMAIN-CONTAINING PROTEIN"/>
    <property type="match status" value="1"/>
</dbReference>
<feature type="domain" description="Chitin-binding type-4" evidence="3">
    <location>
        <begin position="31"/>
        <end position="168"/>
    </location>
</feature>
<dbReference type="Proteomes" id="UP000652013">
    <property type="component" value="Unassembled WGS sequence"/>
</dbReference>
<dbReference type="Gene3D" id="2.70.50.50">
    <property type="entry name" value="chitin-binding protein cbp21"/>
    <property type="match status" value="1"/>
</dbReference>
<dbReference type="InterPro" id="IPR004302">
    <property type="entry name" value="Cellulose/chitin-bd_N"/>
</dbReference>